<reference evidence="14 15" key="1">
    <citation type="submission" date="2016-09" db="EMBL/GenBank/DDBJ databases">
        <title>The complete genome sequences of Rhizobium gallicum, symbiovars gallicum and phaseoli, symbionts associated to common bean (Phaseolus vulgaris).</title>
        <authorList>
            <person name="Bustos P."/>
            <person name="Santamaria R.I."/>
            <person name="Perez-Carrascal O.M."/>
            <person name="Juarez S."/>
            <person name="Lozano L."/>
            <person name="Martinez-Flores I."/>
            <person name="Martinez-Romero E."/>
            <person name="Cevallos M."/>
            <person name="Romero D."/>
            <person name="Davila G."/>
            <person name="Gonzalez V."/>
        </authorList>
    </citation>
    <scope>NUCLEOTIDE SEQUENCE [LARGE SCALE GENOMIC DNA]</scope>
    <source>
        <strain evidence="14 15">8C-3</strain>
        <plasmid evidence="15">Plasmid prsp8c3a</plasmid>
    </source>
</reference>
<feature type="transmembrane region" description="Helical" evidence="11">
    <location>
        <begin position="107"/>
        <end position="131"/>
    </location>
</feature>
<comment type="subcellular location">
    <subcellularLocation>
        <location evidence="12">Cell inner membrane</location>
        <topology evidence="12">Multi-pass membrane protein</topology>
    </subcellularLocation>
    <subcellularLocation>
        <location evidence="1 11">Cell membrane</location>
        <topology evidence="1 11">Multi-pass membrane protein</topology>
    </subcellularLocation>
</comment>
<evidence type="ECO:0000256" key="11">
    <source>
        <dbReference type="RuleBase" id="RU363032"/>
    </source>
</evidence>
<dbReference type="RefSeq" id="WP_074063612.1">
    <property type="nucleotide sequence ID" value="NZ_CP017242.1"/>
</dbReference>
<dbReference type="PANTHER" id="PTHR43744:SF8">
    <property type="entry name" value="SN-GLYCEROL-3-PHOSPHATE TRANSPORT SYSTEM PERMEASE PROTEIN UGPE"/>
    <property type="match status" value="1"/>
</dbReference>
<organism evidence="14 15">
    <name type="scientific">Rhizobium etli 8C-3</name>
    <dbReference type="NCBI Taxonomy" id="538025"/>
    <lineage>
        <taxon>Bacteria</taxon>
        <taxon>Pseudomonadati</taxon>
        <taxon>Pseudomonadota</taxon>
        <taxon>Alphaproteobacteria</taxon>
        <taxon>Hyphomicrobiales</taxon>
        <taxon>Rhizobiaceae</taxon>
        <taxon>Rhizobium/Agrobacterium group</taxon>
        <taxon>Rhizobium</taxon>
    </lineage>
</organism>
<evidence type="ECO:0000256" key="2">
    <source>
        <dbReference type="ARBA" id="ARBA00009306"/>
    </source>
</evidence>
<protein>
    <recommendedName>
        <fullName evidence="4 12">sn-glycerol-3-phosphate transport system permease protein UgpE</fullName>
    </recommendedName>
</protein>
<sequence>MIDGTSSINRVATVVLLFGIVFILGPVAVAIVTATQSFEQFIANGGISITIGGSFINNLGHIVTETRLPQQLLNSVVVAILVAGVKCSFAFTATFALVFFESRWNKVIFALTVATVMLPLELIVITTYQIVSNIAMPLNWILDLTGLGWVAERMTGTRPYIEWNLLGSYVGIAAPIATASTSVFVYRQFFLSLPKDLSRAAAMDGAGPIRFMIDILLPLSRTPLVATFLFWFIGAWTSYLWPLVAATTPDAQTAIVGLAKLSTYEPDRTPDVPVLMAGALFVSFLPVVLIAALQGLIVRGMNLSEK</sequence>
<dbReference type="EMBL" id="CP017242">
    <property type="protein sequence ID" value="APO77204.1"/>
    <property type="molecule type" value="Genomic_DNA"/>
</dbReference>
<keyword evidence="14" id="KW-0614">Plasmid</keyword>
<dbReference type="InterPro" id="IPR035906">
    <property type="entry name" value="MetI-like_sf"/>
</dbReference>
<evidence type="ECO:0000259" key="13">
    <source>
        <dbReference type="PROSITE" id="PS50928"/>
    </source>
</evidence>
<keyword evidence="8 11" id="KW-1133">Transmembrane helix</keyword>
<evidence type="ECO:0000256" key="8">
    <source>
        <dbReference type="ARBA" id="ARBA00022989"/>
    </source>
</evidence>
<accession>A0A1L5PAQ5</accession>
<name>A0A1L5PAQ5_RHIET</name>
<geneLocation type="plasmid" evidence="15">
    <name>prsp8c3a</name>
</geneLocation>
<keyword evidence="6 12" id="KW-1003">Cell membrane</keyword>
<evidence type="ECO:0000313" key="14">
    <source>
        <dbReference type="EMBL" id="APO77204.1"/>
    </source>
</evidence>
<comment type="subunit">
    <text evidence="3 12">The complex is composed of two ATP-binding proteins (UgpC), two transmembrane proteins (UgpA and UgpE) and a solute-binding protein (UgpB).</text>
</comment>
<dbReference type="GO" id="GO:0005886">
    <property type="term" value="C:plasma membrane"/>
    <property type="evidence" value="ECO:0007669"/>
    <property type="project" value="UniProtKB-SubCell"/>
</dbReference>
<evidence type="ECO:0000256" key="10">
    <source>
        <dbReference type="ARBA" id="ARBA00037054"/>
    </source>
</evidence>
<keyword evidence="12" id="KW-0997">Cell inner membrane</keyword>
<keyword evidence="9 11" id="KW-0472">Membrane</keyword>
<dbReference type="Proteomes" id="UP000185109">
    <property type="component" value="Plasmid pRsp8C3a"/>
</dbReference>
<comment type="function">
    <text evidence="10 12">Part of the ABC transporter complex UgpBAEC involved in sn-glycerol-3-phosphate (G3P) import. Probably responsible for the translocation of the substrate across the membrane.</text>
</comment>
<evidence type="ECO:0000256" key="7">
    <source>
        <dbReference type="ARBA" id="ARBA00022692"/>
    </source>
</evidence>
<evidence type="ECO:0000313" key="15">
    <source>
        <dbReference type="Proteomes" id="UP000185109"/>
    </source>
</evidence>
<dbReference type="AlphaFoldDB" id="A0A1L5PAQ5"/>
<evidence type="ECO:0000256" key="12">
    <source>
        <dbReference type="RuleBase" id="RU363056"/>
    </source>
</evidence>
<feature type="transmembrane region" description="Helical" evidence="11">
    <location>
        <begin position="76"/>
        <end position="100"/>
    </location>
</feature>
<dbReference type="Pfam" id="PF00528">
    <property type="entry name" value="BPD_transp_1"/>
    <property type="match status" value="1"/>
</dbReference>
<evidence type="ECO:0000256" key="9">
    <source>
        <dbReference type="ARBA" id="ARBA00023136"/>
    </source>
</evidence>
<evidence type="ECO:0000256" key="6">
    <source>
        <dbReference type="ARBA" id="ARBA00022475"/>
    </source>
</evidence>
<evidence type="ECO:0000256" key="5">
    <source>
        <dbReference type="ARBA" id="ARBA00022448"/>
    </source>
</evidence>
<dbReference type="GO" id="GO:0055085">
    <property type="term" value="P:transmembrane transport"/>
    <property type="evidence" value="ECO:0007669"/>
    <property type="project" value="InterPro"/>
</dbReference>
<evidence type="ECO:0000256" key="4">
    <source>
        <dbReference type="ARBA" id="ARBA00020515"/>
    </source>
</evidence>
<comment type="similarity">
    <text evidence="2 11">Belongs to the binding-protein-dependent transport system permease family.</text>
</comment>
<dbReference type="SUPFAM" id="SSF161098">
    <property type="entry name" value="MetI-like"/>
    <property type="match status" value="1"/>
</dbReference>
<feature type="transmembrane region" description="Helical" evidence="11">
    <location>
        <begin position="41"/>
        <end position="64"/>
    </location>
</feature>
<feature type="transmembrane region" description="Helical" evidence="11">
    <location>
        <begin position="169"/>
        <end position="190"/>
    </location>
</feature>
<dbReference type="Gene3D" id="1.10.3720.10">
    <property type="entry name" value="MetI-like"/>
    <property type="match status" value="1"/>
</dbReference>
<feature type="transmembrane region" description="Helical" evidence="11">
    <location>
        <begin position="274"/>
        <end position="298"/>
    </location>
</feature>
<dbReference type="CDD" id="cd06261">
    <property type="entry name" value="TM_PBP2"/>
    <property type="match status" value="1"/>
</dbReference>
<dbReference type="InterPro" id="IPR000515">
    <property type="entry name" value="MetI-like"/>
</dbReference>
<evidence type="ECO:0000256" key="3">
    <source>
        <dbReference type="ARBA" id="ARBA00011557"/>
    </source>
</evidence>
<gene>
    <name evidence="14" type="primary">ugpE-1</name>
    <name evidence="12" type="synonym">ugpE</name>
    <name evidence="14" type="ORF">AM571_PA00323</name>
</gene>
<keyword evidence="5 11" id="KW-0813">Transport</keyword>
<feature type="domain" description="ABC transmembrane type-1" evidence="13">
    <location>
        <begin position="72"/>
        <end position="293"/>
    </location>
</feature>
<dbReference type="PANTHER" id="PTHR43744">
    <property type="entry name" value="ABC TRANSPORTER PERMEASE PROTEIN MG189-RELATED-RELATED"/>
    <property type="match status" value="1"/>
</dbReference>
<feature type="transmembrane region" description="Helical" evidence="11">
    <location>
        <begin position="12"/>
        <end position="34"/>
    </location>
</feature>
<keyword evidence="7 11" id="KW-0812">Transmembrane</keyword>
<dbReference type="PROSITE" id="PS50928">
    <property type="entry name" value="ABC_TM1"/>
    <property type="match status" value="1"/>
</dbReference>
<proteinExistence type="inferred from homology"/>
<evidence type="ECO:0000256" key="1">
    <source>
        <dbReference type="ARBA" id="ARBA00004651"/>
    </source>
</evidence>